<organism evidence="12 13">
    <name type="scientific">Ornithobacterium rhinotracheale (strain ATCC 51463 / DSM 15997 / CCUG 23171 / CIP 104009 / LMG 9086)</name>
    <dbReference type="NCBI Taxonomy" id="867902"/>
    <lineage>
        <taxon>Bacteria</taxon>
        <taxon>Pseudomonadati</taxon>
        <taxon>Bacteroidota</taxon>
        <taxon>Flavobacteriia</taxon>
        <taxon>Flavobacteriales</taxon>
        <taxon>Weeksellaceae</taxon>
        <taxon>Ornithobacterium</taxon>
    </lineage>
</organism>
<dbReference type="AlphaFoldDB" id="I3ZZF2"/>
<evidence type="ECO:0000256" key="8">
    <source>
        <dbReference type="ARBA" id="ARBA00023326"/>
    </source>
</evidence>
<comment type="subcellular location">
    <subcellularLocation>
        <location evidence="1">Secreted</location>
    </subcellularLocation>
</comment>
<dbReference type="KEGG" id="orh:Ornrh_0891"/>
<dbReference type="Proteomes" id="UP000006051">
    <property type="component" value="Chromosome"/>
</dbReference>
<protein>
    <submittedName>
        <fullName evidence="12">Poly(3-hydroxybutyrate) depolymerase</fullName>
    </submittedName>
</protein>
<reference evidence="12 13" key="1">
    <citation type="submission" date="2012-06" db="EMBL/GenBank/DDBJ databases">
        <title>The complete genome of Ornithobacterium rhinotracheale DSM 15997.</title>
        <authorList>
            <consortium name="US DOE Joint Genome Institute (JGI-PGF)"/>
            <person name="Lucas S."/>
            <person name="Copeland A."/>
            <person name="Lapidus A."/>
            <person name="Goodwin L."/>
            <person name="Pitluck S."/>
            <person name="Peters L."/>
            <person name="Mikhailova N."/>
            <person name="Teshima H."/>
            <person name="Kyrpides N."/>
            <person name="Mavromatis K."/>
            <person name="Pagani I."/>
            <person name="Ivanova N."/>
            <person name="Ovchinnikova G."/>
            <person name="Zeytun A."/>
            <person name="Detter J.C."/>
            <person name="Han C."/>
            <person name="Land M."/>
            <person name="Hauser L."/>
            <person name="Markowitz V."/>
            <person name="Cheng J.-F."/>
            <person name="Hugenholtz P."/>
            <person name="Woyke T."/>
            <person name="Wu D."/>
            <person name="Lang E."/>
            <person name="Kopitz M."/>
            <person name="Brambilla E."/>
            <person name="Klenk H.-P."/>
            <person name="Eisen J.A."/>
        </authorList>
    </citation>
    <scope>NUCLEOTIDE SEQUENCE [LARGE SCALE GENOMIC DNA]</scope>
    <source>
        <strain evidence="13">ATCC 51463 / DSM 15997 / CCUG 23171 / LMG 9086</strain>
    </source>
</reference>
<evidence type="ECO:0000313" key="13">
    <source>
        <dbReference type="Proteomes" id="UP000006051"/>
    </source>
</evidence>
<sequence>MRQIISILLLVPFSLWAQLKPGNQDLEVSGRAYQVSTPSNYKASQSYPIVFELHSFGKDKTQMYNQKLIDELQYISVRPEGEKKPFVGNVWNTWKETSLGGADDVSYIQRVYDEVKKKLGNSFDSEKVYVYGFSNGGAMAMKMLEETNLFRGAIIRSMSFTKWHVIPQGASKVPMIFVHGIADETVPYQGGKGKYGVISPNFESIKETVKKWSLHDGLKQPPIEIKYLKGSSPSSDKDFYYAEYHDSQSPIYFYAIEGGKHATDKQFSNSNMRRALLRMMKAPQCFGIYRQVCE</sequence>
<evidence type="ECO:0000256" key="9">
    <source>
        <dbReference type="ARBA" id="ARBA00025250"/>
    </source>
</evidence>
<evidence type="ECO:0000256" key="1">
    <source>
        <dbReference type="ARBA" id="ARBA00004613"/>
    </source>
</evidence>
<evidence type="ECO:0000259" key="11">
    <source>
        <dbReference type="Pfam" id="PF02230"/>
    </source>
</evidence>
<dbReference type="HOGENOM" id="CLU_948862_0_0_10"/>
<keyword evidence="4" id="KW-0858">Xylan degradation</keyword>
<name>I3ZZF2_ORNRL</name>
<dbReference type="GO" id="GO:0030600">
    <property type="term" value="F:feruloyl esterase activity"/>
    <property type="evidence" value="ECO:0007669"/>
    <property type="project" value="InterPro"/>
</dbReference>
<feature type="domain" description="Phospholipase/carboxylesterase/thioesterase" evidence="11">
    <location>
        <begin position="110"/>
        <end position="201"/>
    </location>
</feature>
<evidence type="ECO:0000256" key="6">
    <source>
        <dbReference type="ARBA" id="ARBA00022801"/>
    </source>
</evidence>
<dbReference type="GO" id="GO:0045493">
    <property type="term" value="P:xylan catabolic process"/>
    <property type="evidence" value="ECO:0007669"/>
    <property type="project" value="UniProtKB-KW"/>
</dbReference>
<dbReference type="STRING" id="867902.Ornrh_0891"/>
<dbReference type="GeneID" id="97257599"/>
<dbReference type="EMBL" id="CP003283">
    <property type="protein sequence ID" value="AFL97086.1"/>
    <property type="molecule type" value="Genomic_DNA"/>
</dbReference>
<gene>
    <name evidence="12" type="ordered locus">Ornrh_0891</name>
</gene>
<keyword evidence="7" id="KW-0119">Carbohydrate metabolism</keyword>
<dbReference type="eggNOG" id="COG3509">
    <property type="taxonomic scope" value="Bacteria"/>
</dbReference>
<evidence type="ECO:0000256" key="5">
    <source>
        <dbReference type="ARBA" id="ARBA00022729"/>
    </source>
</evidence>
<evidence type="ECO:0000313" key="12">
    <source>
        <dbReference type="EMBL" id="AFL97086.1"/>
    </source>
</evidence>
<dbReference type="PANTHER" id="PTHR38050">
    <property type="match status" value="1"/>
</dbReference>
<evidence type="ECO:0000256" key="2">
    <source>
        <dbReference type="ARBA" id="ARBA00010278"/>
    </source>
</evidence>
<dbReference type="GeneID" id="71569182"/>
<dbReference type="Pfam" id="PF02230">
    <property type="entry name" value="Abhydrolase_2"/>
    <property type="match status" value="1"/>
</dbReference>
<feature type="chain" id="PRO_5003685177" evidence="10">
    <location>
        <begin position="18"/>
        <end position="294"/>
    </location>
</feature>
<dbReference type="SUPFAM" id="SSF53474">
    <property type="entry name" value="alpha/beta-Hydrolases"/>
    <property type="match status" value="1"/>
</dbReference>
<dbReference type="GO" id="GO:0005576">
    <property type="term" value="C:extracellular region"/>
    <property type="evidence" value="ECO:0007669"/>
    <property type="project" value="UniProtKB-SubCell"/>
</dbReference>
<evidence type="ECO:0000256" key="7">
    <source>
        <dbReference type="ARBA" id="ARBA00023277"/>
    </source>
</evidence>
<evidence type="ECO:0000256" key="10">
    <source>
        <dbReference type="SAM" id="SignalP"/>
    </source>
</evidence>
<evidence type="ECO:0000256" key="3">
    <source>
        <dbReference type="ARBA" id="ARBA00022525"/>
    </source>
</evidence>
<keyword evidence="5 10" id="KW-0732">Signal</keyword>
<comment type="function">
    <text evidence="9">Involved in degradation of plant cell walls. Hydrolyzes the feruloyl-arabinose ester bond in arabinoxylans, and the feruloyl-galactose ester bond in pectin. Active against paranitrophenyl-acetate, methyl ferulate and wheat arabinoxylan.</text>
</comment>
<accession>I3ZZF2</accession>
<proteinExistence type="inferred from homology"/>
<evidence type="ECO:0000256" key="4">
    <source>
        <dbReference type="ARBA" id="ARBA00022651"/>
    </source>
</evidence>
<keyword evidence="8" id="KW-0624">Polysaccharide degradation</keyword>
<dbReference type="InterPro" id="IPR003140">
    <property type="entry name" value="PLipase/COase/thioEstase"/>
</dbReference>
<dbReference type="InterPro" id="IPR043595">
    <property type="entry name" value="FaeB/C/D"/>
</dbReference>
<feature type="signal peptide" evidence="10">
    <location>
        <begin position="1"/>
        <end position="17"/>
    </location>
</feature>
<dbReference type="PANTHER" id="PTHR38050:SF1">
    <property type="entry name" value="FERULOYL ESTERASE C"/>
    <property type="match status" value="1"/>
</dbReference>
<keyword evidence="6" id="KW-0378">Hydrolase</keyword>
<dbReference type="InterPro" id="IPR029058">
    <property type="entry name" value="AB_hydrolase_fold"/>
</dbReference>
<dbReference type="RefSeq" id="WP_014790687.1">
    <property type="nucleotide sequence ID" value="NC_018016.1"/>
</dbReference>
<keyword evidence="13" id="KW-1185">Reference proteome</keyword>
<keyword evidence="3" id="KW-0964">Secreted</keyword>
<comment type="similarity">
    <text evidence="2">Belongs to the faeC family.</text>
</comment>
<dbReference type="Gene3D" id="3.40.50.1820">
    <property type="entry name" value="alpha/beta hydrolase"/>
    <property type="match status" value="1"/>
</dbReference>